<name>A0AAV1ZKZ1_9ARAC</name>
<dbReference type="FunFam" id="3.40.630.30:FF:000001">
    <property type="entry name" value="Histone acetyltransferase"/>
    <property type="match status" value="1"/>
</dbReference>
<protein>
    <recommendedName>
        <fullName evidence="3">histone acetyltransferase</fullName>
        <ecNumber evidence="3">2.3.1.48</ecNumber>
    </recommendedName>
</protein>
<evidence type="ECO:0000256" key="1">
    <source>
        <dbReference type="ARBA" id="ARBA00004123"/>
    </source>
</evidence>
<keyword evidence="10" id="KW-0539">Nucleus</keyword>
<reference evidence="14 15" key="1">
    <citation type="submission" date="2024-04" db="EMBL/GenBank/DDBJ databases">
        <authorList>
            <person name="Rising A."/>
            <person name="Reimegard J."/>
            <person name="Sonavane S."/>
            <person name="Akerstrom W."/>
            <person name="Nylinder S."/>
            <person name="Hedman E."/>
            <person name="Kallberg Y."/>
        </authorList>
    </citation>
    <scope>NUCLEOTIDE SEQUENCE [LARGE SCALE GENOMIC DNA]</scope>
</reference>
<feature type="region of interest" description="Disordered" evidence="12">
    <location>
        <begin position="1"/>
        <end position="35"/>
    </location>
</feature>
<feature type="compositionally biased region" description="Low complexity" evidence="12">
    <location>
        <begin position="198"/>
        <end position="230"/>
    </location>
</feature>
<dbReference type="Proteomes" id="UP001497382">
    <property type="component" value="Unassembled WGS sequence"/>
</dbReference>
<feature type="compositionally biased region" description="Polar residues" evidence="12">
    <location>
        <begin position="1057"/>
        <end position="1066"/>
    </location>
</feature>
<accession>A0AAV1ZKZ1</accession>
<feature type="region of interest" description="Disordered" evidence="12">
    <location>
        <begin position="898"/>
        <end position="982"/>
    </location>
</feature>
<dbReference type="GO" id="GO:0010484">
    <property type="term" value="F:histone H3 acetyltransferase activity"/>
    <property type="evidence" value="ECO:0007669"/>
    <property type="project" value="TreeGrafter"/>
</dbReference>
<dbReference type="Pfam" id="PF17772">
    <property type="entry name" value="zf-MYST"/>
    <property type="match status" value="1"/>
</dbReference>
<keyword evidence="8" id="KW-0156">Chromatin regulator</keyword>
<dbReference type="InterPro" id="IPR002717">
    <property type="entry name" value="HAT_MYST-type"/>
</dbReference>
<dbReference type="InterPro" id="IPR050603">
    <property type="entry name" value="MYST_HAT"/>
</dbReference>
<evidence type="ECO:0000256" key="11">
    <source>
        <dbReference type="PIRSR" id="PIRSR602717-51"/>
    </source>
</evidence>
<dbReference type="EMBL" id="CAXIEN010000060">
    <property type="protein sequence ID" value="CAL1272364.1"/>
    <property type="molecule type" value="Genomic_DNA"/>
</dbReference>
<feature type="region of interest" description="Disordered" evidence="12">
    <location>
        <begin position="187"/>
        <end position="233"/>
    </location>
</feature>
<dbReference type="InterPro" id="IPR036388">
    <property type="entry name" value="WH-like_DNA-bd_sf"/>
</dbReference>
<dbReference type="GO" id="GO:0008270">
    <property type="term" value="F:zinc ion binding"/>
    <property type="evidence" value="ECO:0007669"/>
    <property type="project" value="UniProtKB-KW"/>
</dbReference>
<dbReference type="FunFam" id="3.30.60.60:FF:000001">
    <property type="entry name" value="Histone acetyltransferase"/>
    <property type="match status" value="1"/>
</dbReference>
<gene>
    <name evidence="14" type="ORF">LARSCL_LOCUS6342</name>
</gene>
<comment type="caution">
    <text evidence="14">The sequence shown here is derived from an EMBL/GenBank/DDBJ whole genome shotgun (WGS) entry which is preliminary data.</text>
</comment>
<dbReference type="PANTHER" id="PTHR10615:SF217">
    <property type="entry name" value="HISTONE ACETYLTRANSFERASE"/>
    <property type="match status" value="1"/>
</dbReference>
<feature type="region of interest" description="Disordered" evidence="12">
    <location>
        <begin position="1230"/>
        <end position="1257"/>
    </location>
</feature>
<keyword evidence="15" id="KW-1185">Reference proteome</keyword>
<evidence type="ECO:0000256" key="9">
    <source>
        <dbReference type="ARBA" id="ARBA00022990"/>
    </source>
</evidence>
<evidence type="ECO:0000256" key="8">
    <source>
        <dbReference type="ARBA" id="ARBA00022853"/>
    </source>
</evidence>
<dbReference type="GO" id="GO:0003682">
    <property type="term" value="F:chromatin binding"/>
    <property type="evidence" value="ECO:0007669"/>
    <property type="project" value="TreeGrafter"/>
</dbReference>
<keyword evidence="4" id="KW-0808">Transferase</keyword>
<feature type="compositionally biased region" description="Polar residues" evidence="12">
    <location>
        <begin position="1230"/>
        <end position="1250"/>
    </location>
</feature>
<feature type="compositionally biased region" description="Polar residues" evidence="12">
    <location>
        <begin position="1084"/>
        <end position="1095"/>
    </location>
</feature>
<sequence>MRFKSNKNSVPAEANKQQEKKEAASTSGSSSTFCSTKTWPSFQIPLKKQWHRRQAFMDNLDSDSEKVNPFLAALENKKPEPFSNCLKDLDKSSNETFVKTNHFPIQPFSSQNIGFFRPKPKGLVDGLSRFFTPTNKRKSRVAISSLGDSLTLDEEIQASHPTENNFSGTRLYDQMLTDNVRNSDLVTESKLQTNRDVSTLPSANNSSPSSMQASLNASSSSTPSLNLLHSVKPNGSGQLKNLFDSLSHLYTASTDSRKRGSKNSVNSVSSPKRHCKKPSGTCTDKDFNPSLFCDRNSTGDVLFGKDKVSEVDEEEKQTGLESDASSFVSSDCSTSIKKQERFKIEGSLSTFAQSDTLNYTQLLSSVPENRIFGSPAVQQDDLSVLSVYKTEVEDNSQDSENLSINVTEEDELLFKKVQELAEQIYEPKSGLAPVSRKPALLQFGKYEISVLYTSPYPKEYLRLNKLYLCEFCLKFMKTMKTLQRHLLKCSLKHPPADEIYRKGDLSVFEVDGGLNKTYCQNLCLLAKLFLDHKTLFFDVEPFLFYVLTKNDRKGSHLVGYFSKERFCQQRYNVSCVMVMPQHQRQGYGRFLIDFSYLLSRKEGRFGTPEKPLSALGRICYASYWESVVIEHLNRIDRRKKITIKSICKATGMTFLDVVSTLTMLNMVTRNDLGKYIVAVDEAILKSYIVKLNKEKSQRIALDADCLRWEPQRTFKNDNCKKCRKESSKVRDKKKQYVSERMKSNNKLEKVFVGGVWYSKEKIKCETCLLSQERERRKLLKHKNKRKLSEKHIELDTILGEPKRKKMKLSSLHSSILDSSDESIDCLRYTSAYIRNLKRKLLRKHKLKMQKKYQEHKQETDILKYAVLGEHKSSKIKVHGFLRKSSKLNIECQRKLKHKRIRKERCKKLRKKSKGKNYSQDVSKDKKKHKVKLKKKESKSTEKETDRDGVQTPPVLLPAVLSDEEDSSREPNSASEHDLLPPPLLQALVVDCIESKMKAQDSDEESDKETREITEIEPKIKEPIEAVPETKDGISLEVKPILEEVSAIEEEVDDHKSVSSSSPQNISELPDETEETTHEDHENFSMGSSEIPDTSGPTEIDKAIAPLLDVIENKDMLEKDDECISEETIKEDIEDLIPIESKPSHSDCLEVVEVKDLKMGETIDETSVDITFHSQTDMDMRSLHVPVTDMHSVERMSIHNELKNEDENEVREAVEVINEQMEQSSTIEMPLTPQTPESNHSRTFQNLSPYHSQDESKEDDCILSSNEVQEIDDVSNSDCQITENMSVHEINDDIQECTYAEQQKDDVQHSSADHYSEEMMEQPEIIVELPQVSQPLSQSSQMSSPATPIGTIVSKHTPTPQEMSSMGVYTPDSSTNSGYNSVEIDVCQLGLESPTSVCSSEITQQNSVEARSSPPQSYPDCAQLNNTPSYCTNVSISEQCVNTSRREMIAAAAAAQAAVVQAQAQAHHTNTSGHCINVSNRKRQQHSSGMTQRIANISPAGPVSSLMQSSMVSVNATAVNALFVGPAPNTNNGYMNAMNMSVPCSNSTAVGGSVAGSYMVGVPVATVIQPQSAAAFAAASMQNHHQLQQSPQNFSVANHPSGNISGAMQRLTHVGVAPNACPVSSVTPNFHIQSPSYTYTPTPTPTPTPNTPSQIGTSCSLAKLQQLTNGIMDIVPNPPCNTMTPPPNMTPPSPQVNMTPPPQMQRSLTPAMANLQPQLSMQSSSHNYNKYHFHHRQMQRNPNVALSPNLVASYQTINGVGYRIQQAPSAAMLNTGYITNAGFINQAQLPPSAVQMGMVNVNMHGQTPYQETLQPSRPQNAMYTTYSYHISGNLQPQSLNSVMRR</sequence>
<feature type="compositionally biased region" description="Basic residues" evidence="12">
    <location>
        <begin position="898"/>
        <end position="914"/>
    </location>
</feature>
<evidence type="ECO:0000256" key="6">
    <source>
        <dbReference type="ARBA" id="ARBA00022771"/>
    </source>
</evidence>
<proteinExistence type="inferred from homology"/>
<dbReference type="PROSITE" id="PS51726">
    <property type="entry name" value="MYST_HAT"/>
    <property type="match status" value="1"/>
</dbReference>
<dbReference type="CDD" id="cd04301">
    <property type="entry name" value="NAT_SF"/>
    <property type="match status" value="1"/>
</dbReference>
<dbReference type="SUPFAM" id="SSF55729">
    <property type="entry name" value="Acyl-CoA N-acyltransferases (Nat)"/>
    <property type="match status" value="1"/>
</dbReference>
<keyword evidence="5" id="KW-0479">Metal-binding</keyword>
<dbReference type="GO" id="GO:0005634">
    <property type="term" value="C:nucleus"/>
    <property type="evidence" value="ECO:0007669"/>
    <property type="project" value="UniProtKB-SubCell"/>
</dbReference>
<dbReference type="PANTHER" id="PTHR10615">
    <property type="entry name" value="HISTONE ACETYLTRANSFERASE"/>
    <property type="match status" value="1"/>
</dbReference>
<dbReference type="Gene3D" id="1.10.10.10">
    <property type="entry name" value="Winged helix-like DNA-binding domain superfamily/Winged helix DNA-binding domain"/>
    <property type="match status" value="1"/>
</dbReference>
<keyword evidence="7" id="KW-0862">Zinc</keyword>
<evidence type="ECO:0000256" key="5">
    <source>
        <dbReference type="ARBA" id="ARBA00022723"/>
    </source>
</evidence>
<evidence type="ECO:0000256" key="7">
    <source>
        <dbReference type="ARBA" id="ARBA00022833"/>
    </source>
</evidence>
<evidence type="ECO:0000256" key="4">
    <source>
        <dbReference type="ARBA" id="ARBA00022679"/>
    </source>
</evidence>
<evidence type="ECO:0000313" key="15">
    <source>
        <dbReference type="Proteomes" id="UP001497382"/>
    </source>
</evidence>
<evidence type="ECO:0000256" key="12">
    <source>
        <dbReference type="SAM" id="MobiDB-lite"/>
    </source>
</evidence>
<dbReference type="GO" id="GO:0070775">
    <property type="term" value="C:H3 histone acetyltransferase complex"/>
    <property type="evidence" value="ECO:0007669"/>
    <property type="project" value="UniProtKB-ARBA"/>
</dbReference>
<feature type="domain" description="MYST-type HAT" evidence="13">
    <location>
        <begin position="433"/>
        <end position="710"/>
    </location>
</feature>
<evidence type="ECO:0000256" key="3">
    <source>
        <dbReference type="ARBA" id="ARBA00013184"/>
    </source>
</evidence>
<organism evidence="14 15">
    <name type="scientific">Larinioides sclopetarius</name>
    <dbReference type="NCBI Taxonomy" id="280406"/>
    <lineage>
        <taxon>Eukaryota</taxon>
        <taxon>Metazoa</taxon>
        <taxon>Ecdysozoa</taxon>
        <taxon>Arthropoda</taxon>
        <taxon>Chelicerata</taxon>
        <taxon>Arachnida</taxon>
        <taxon>Araneae</taxon>
        <taxon>Araneomorphae</taxon>
        <taxon>Entelegynae</taxon>
        <taxon>Araneoidea</taxon>
        <taxon>Araneidae</taxon>
        <taxon>Larinioides</taxon>
    </lineage>
</organism>
<feature type="region of interest" description="Disordered" evidence="12">
    <location>
        <begin position="253"/>
        <end position="280"/>
    </location>
</feature>
<dbReference type="GO" id="GO:0040029">
    <property type="term" value="P:epigenetic regulation of gene expression"/>
    <property type="evidence" value="ECO:0007669"/>
    <property type="project" value="UniProtKB-ARBA"/>
</dbReference>
<evidence type="ECO:0000256" key="2">
    <source>
        <dbReference type="ARBA" id="ARBA00010107"/>
    </source>
</evidence>
<dbReference type="GO" id="GO:0003712">
    <property type="term" value="F:transcription coregulator activity"/>
    <property type="evidence" value="ECO:0007669"/>
    <property type="project" value="TreeGrafter"/>
</dbReference>
<evidence type="ECO:0000259" key="13">
    <source>
        <dbReference type="PROSITE" id="PS51726"/>
    </source>
</evidence>
<feature type="compositionally biased region" description="Polar residues" evidence="12">
    <location>
        <begin position="187"/>
        <end position="197"/>
    </location>
</feature>
<comment type="similarity">
    <text evidence="2">Belongs to the MYST (SAS/MOZ) family.</text>
</comment>
<dbReference type="Gene3D" id="3.40.630.30">
    <property type="match status" value="1"/>
</dbReference>
<dbReference type="InterPro" id="IPR040706">
    <property type="entry name" value="Zf-MYST"/>
</dbReference>
<dbReference type="EC" id="2.3.1.48" evidence="3"/>
<dbReference type="GO" id="GO:0006357">
    <property type="term" value="P:regulation of transcription by RNA polymerase II"/>
    <property type="evidence" value="ECO:0007669"/>
    <property type="project" value="TreeGrafter"/>
</dbReference>
<evidence type="ECO:0000313" key="14">
    <source>
        <dbReference type="EMBL" id="CAL1272364.1"/>
    </source>
</evidence>
<evidence type="ECO:0000256" key="10">
    <source>
        <dbReference type="ARBA" id="ARBA00023242"/>
    </source>
</evidence>
<dbReference type="InterPro" id="IPR016181">
    <property type="entry name" value="Acyl_CoA_acyltransferase"/>
</dbReference>
<keyword evidence="9" id="KW-0007">Acetylation</keyword>
<feature type="region of interest" description="Disordered" evidence="12">
    <location>
        <begin position="1048"/>
        <end position="1095"/>
    </location>
</feature>
<feature type="active site" description="Proton donor/acceptor" evidence="11">
    <location>
        <position position="609"/>
    </location>
</feature>
<dbReference type="Gene3D" id="3.30.60.60">
    <property type="entry name" value="N-acetyl transferase-like"/>
    <property type="match status" value="1"/>
</dbReference>
<feature type="compositionally biased region" description="Basic and acidic residues" evidence="12">
    <location>
        <begin position="937"/>
        <end position="948"/>
    </location>
</feature>
<feature type="compositionally biased region" description="Low complexity" evidence="12">
    <location>
        <begin position="25"/>
        <end position="35"/>
    </location>
</feature>
<dbReference type="Pfam" id="PF01853">
    <property type="entry name" value="MOZ_SAS"/>
    <property type="match status" value="1"/>
</dbReference>
<comment type="subcellular location">
    <subcellularLocation>
        <location evidence="1">Nucleus</location>
    </subcellularLocation>
</comment>
<feature type="compositionally biased region" description="Basic residues" evidence="12">
    <location>
        <begin position="924"/>
        <end position="936"/>
    </location>
</feature>
<keyword evidence="6" id="KW-0863">Zinc-finger</keyword>